<name>A0AAJ5FMM4_LEVBR</name>
<dbReference type="Gene3D" id="3.40.50.1820">
    <property type="entry name" value="alpha/beta hydrolase"/>
    <property type="match status" value="1"/>
</dbReference>
<dbReference type="Pfam" id="PF06028">
    <property type="entry name" value="DUF915"/>
    <property type="match status" value="1"/>
</dbReference>
<gene>
    <name evidence="1" type="ORF">DIS17_09120</name>
</gene>
<comment type="caution">
    <text evidence="1">The sequence shown here is derived from an EMBL/GenBank/DDBJ whole genome shotgun (WGS) entry which is preliminary data.</text>
</comment>
<dbReference type="SUPFAM" id="SSF53474">
    <property type="entry name" value="alpha/beta-Hydrolases"/>
    <property type="match status" value="1"/>
</dbReference>
<dbReference type="InterPro" id="IPR010315">
    <property type="entry name" value="DUF915_hydro-like"/>
</dbReference>
<dbReference type="GO" id="GO:0016787">
    <property type="term" value="F:hydrolase activity"/>
    <property type="evidence" value="ECO:0007669"/>
    <property type="project" value="UniProtKB-KW"/>
</dbReference>
<reference evidence="1" key="1">
    <citation type="submission" date="2018-05" db="EMBL/GenBank/DDBJ databases">
        <title>Genome Comparison of Lactic Acid Bacteria Isolated from non-Wheat Sourdough.</title>
        <authorList>
            <person name="Rice T."/>
            <person name="Axel C."/>
            <person name="Lynch K.M."/>
            <person name="Benz C."/>
            <person name="Arendt E.K."/>
            <person name="Coffey A."/>
        </authorList>
    </citation>
    <scope>NUCLEOTIDE SEQUENCE</scope>
    <source>
        <strain evidence="1">TR055</strain>
    </source>
</reference>
<dbReference type="EMBL" id="QFDK01000009">
    <property type="protein sequence ID" value="TOZ03415.1"/>
    <property type="molecule type" value="Genomic_DNA"/>
</dbReference>
<dbReference type="InterPro" id="IPR029058">
    <property type="entry name" value="AB_hydrolase_fold"/>
</dbReference>
<evidence type="ECO:0000313" key="1">
    <source>
        <dbReference type="EMBL" id="TOZ03415.1"/>
    </source>
</evidence>
<organism evidence="1 2">
    <name type="scientific">Levilactobacillus brevis</name>
    <name type="common">Lactobacillus brevis</name>
    <dbReference type="NCBI Taxonomy" id="1580"/>
    <lineage>
        <taxon>Bacteria</taxon>
        <taxon>Bacillati</taxon>
        <taxon>Bacillota</taxon>
        <taxon>Bacilli</taxon>
        <taxon>Lactobacillales</taxon>
        <taxon>Lactobacillaceae</taxon>
        <taxon>Levilactobacillus</taxon>
    </lineage>
</organism>
<dbReference type="Proteomes" id="UP000785759">
    <property type="component" value="Unassembled WGS sequence"/>
</dbReference>
<dbReference type="AlphaFoldDB" id="A0AAJ5FMM4"/>
<keyword evidence="1" id="KW-0378">Hydrolase</keyword>
<dbReference type="RefSeq" id="WP_110139630.1">
    <property type="nucleotide sequence ID" value="NZ_CP021456.1"/>
</dbReference>
<accession>A0AAJ5FMM4</accession>
<proteinExistence type="predicted"/>
<sequence>MNRCVLGGWGILFIIALLLVSWSHPVISHSATRTITSQTRTKPRAHPSKRTAIPTLFMHGFGGNASGTSNLIDSAQAAGYATRTLLVTVSAHGKLSWHGSWPPKTKHPEIQIVFQANRNRNYAQDARWLKKIIVALQTTYQIKSFNYVGHSMGNTDIMAYETIYGQKKQLPQLRKYVAIAPPMEGNIHMYPWTINLTLNANGRPNRFTPEYRRLVNGRRNLPKNQLRILSLYGNLDDGTRTDGTISIASAQSLRYLVANHVKSFKEVAFHGENAQHRALTRRNPDVVSAMEKFLW</sequence>
<protein>
    <submittedName>
        <fullName evidence="1">Alpha/beta hydrolase</fullName>
    </submittedName>
</protein>
<evidence type="ECO:0000313" key="2">
    <source>
        <dbReference type="Proteomes" id="UP000785759"/>
    </source>
</evidence>